<dbReference type="EMBL" id="MT142376">
    <property type="protein sequence ID" value="QJA79311.1"/>
    <property type="molecule type" value="Genomic_DNA"/>
</dbReference>
<protein>
    <submittedName>
        <fullName evidence="1">Putative terminase small subunit</fullName>
    </submittedName>
</protein>
<proteinExistence type="predicted"/>
<organism evidence="1">
    <name type="scientific">viral metagenome</name>
    <dbReference type="NCBI Taxonomy" id="1070528"/>
    <lineage>
        <taxon>unclassified sequences</taxon>
        <taxon>metagenomes</taxon>
        <taxon>organismal metagenomes</taxon>
    </lineage>
</organism>
<gene>
    <name evidence="2" type="ORF">MM415A00919_0008</name>
    <name evidence="1" type="ORF">MM415B01941_0005</name>
</gene>
<evidence type="ECO:0000313" key="1">
    <source>
        <dbReference type="EMBL" id="QJA56014.1"/>
    </source>
</evidence>
<sequence length="115" mass="13380">MPQIGTKKELFLKAYKVNMCNISKACEAVPINRKTFYRWIENINFKEQIKEIDESLDDMAECSLYKNVKSGMQKAVEFYLTNRKKDKYSNTNKTEHTGADGEPIKVNFIIKMGDE</sequence>
<name>A0A6M3IF29_9ZZZZ</name>
<dbReference type="AlphaFoldDB" id="A0A6M3IF29"/>
<accession>A0A6M3IF29</accession>
<reference evidence="1" key="1">
    <citation type="submission" date="2020-03" db="EMBL/GenBank/DDBJ databases">
        <title>The deep terrestrial virosphere.</title>
        <authorList>
            <person name="Holmfeldt K."/>
            <person name="Nilsson E."/>
            <person name="Simone D."/>
            <person name="Lopez-Fernandez M."/>
            <person name="Wu X."/>
            <person name="de Brujin I."/>
            <person name="Lundin D."/>
            <person name="Andersson A."/>
            <person name="Bertilsson S."/>
            <person name="Dopson M."/>
        </authorList>
    </citation>
    <scope>NUCLEOTIDE SEQUENCE</scope>
    <source>
        <strain evidence="2">MM415A00919</strain>
        <strain evidence="1">MM415B01941</strain>
    </source>
</reference>
<evidence type="ECO:0000313" key="2">
    <source>
        <dbReference type="EMBL" id="QJA79311.1"/>
    </source>
</evidence>
<dbReference type="EMBL" id="MT141195">
    <property type="protein sequence ID" value="QJA56014.1"/>
    <property type="molecule type" value="Genomic_DNA"/>
</dbReference>